<accession>H1XX16</accession>
<dbReference type="CDD" id="cd09634">
    <property type="entry name" value="Cas1_I-II-III"/>
    <property type="match status" value="1"/>
</dbReference>
<proteinExistence type="inferred from homology"/>
<dbReference type="HOGENOM" id="CLU_052779_1_0_0"/>
<dbReference type="GO" id="GO:0004519">
    <property type="term" value="F:endonuclease activity"/>
    <property type="evidence" value="ECO:0007669"/>
    <property type="project" value="UniProtKB-UniRule"/>
</dbReference>
<dbReference type="AlphaFoldDB" id="H1XX16"/>
<evidence type="ECO:0000313" key="12">
    <source>
        <dbReference type="EMBL" id="EHO39703.1"/>
    </source>
</evidence>
<evidence type="ECO:0000256" key="3">
    <source>
        <dbReference type="ARBA" id="ARBA00022759"/>
    </source>
</evidence>
<dbReference type="InterPro" id="IPR042211">
    <property type="entry name" value="CRISPR-assoc_Cas1_N"/>
</dbReference>
<dbReference type="GO" id="GO:0051607">
    <property type="term" value="P:defense response to virus"/>
    <property type="evidence" value="ECO:0007669"/>
    <property type="project" value="UniProtKB-UniRule"/>
</dbReference>
<protein>
    <recommendedName>
        <fullName evidence="10">CRISPR-associated endonuclease Cas1</fullName>
        <ecNumber evidence="10">3.1.-.-</ecNumber>
    </recommendedName>
</protein>
<evidence type="ECO:0000256" key="6">
    <source>
        <dbReference type="ARBA" id="ARBA00023118"/>
    </source>
</evidence>
<dbReference type="Pfam" id="PF01867">
    <property type="entry name" value="Cas_Cas1"/>
    <property type="match status" value="1"/>
</dbReference>
<dbReference type="Gene3D" id="3.100.10.20">
    <property type="entry name" value="CRISPR-associated endonuclease Cas1, N-terminal domain"/>
    <property type="match status" value="1"/>
</dbReference>
<comment type="function">
    <text evidence="10">CRISPR (clustered regularly interspaced short palindromic repeat), is an adaptive immune system that provides protection against mobile genetic elements (viruses, transposable elements and conjugative plasmids). CRISPR clusters contain spacers, sequences complementary to antecedent mobile elements, and target invading nucleic acids. CRISPR clusters are transcribed and processed into CRISPR RNA (crRNA). Acts as a dsDNA endonuclease. Involved in the integration of spacer DNA into the CRISPR cassette.</text>
</comment>
<dbReference type="GO" id="GO:0043571">
    <property type="term" value="P:maintenance of CRISPR repeat elements"/>
    <property type="evidence" value="ECO:0007669"/>
    <property type="project" value="UniProtKB-UniRule"/>
</dbReference>
<dbReference type="STRING" id="880073.Cabys_2828"/>
<name>H1XX16_CALAY</name>
<dbReference type="PaxDb" id="880073-Calab_0049"/>
<dbReference type="InParanoid" id="H1XX16"/>
<organism evidence="12 13">
    <name type="scientific">Caldithrix abyssi DSM 13497</name>
    <dbReference type="NCBI Taxonomy" id="880073"/>
    <lineage>
        <taxon>Bacteria</taxon>
        <taxon>Pseudomonadati</taxon>
        <taxon>Calditrichota</taxon>
        <taxon>Calditrichia</taxon>
        <taxon>Calditrichales</taxon>
        <taxon>Calditrichaceae</taxon>
        <taxon>Caldithrix</taxon>
    </lineage>
</organism>
<evidence type="ECO:0000256" key="9">
    <source>
        <dbReference type="ARBA" id="ARBA00038592"/>
    </source>
</evidence>
<dbReference type="GO" id="GO:0046872">
    <property type="term" value="F:metal ion binding"/>
    <property type="evidence" value="ECO:0007669"/>
    <property type="project" value="UniProtKB-UniRule"/>
</dbReference>
<evidence type="ECO:0000256" key="10">
    <source>
        <dbReference type="HAMAP-Rule" id="MF_01470"/>
    </source>
</evidence>
<reference evidence="11 14" key="2">
    <citation type="submission" date="2016-11" db="EMBL/GenBank/DDBJ databases">
        <title>Genomic analysis of Caldithrix abyssi and proposal of a novel bacterial phylum Caldithrichaeota.</title>
        <authorList>
            <person name="Kublanov I."/>
            <person name="Sigalova O."/>
            <person name="Gavrilov S."/>
            <person name="Lebedinsky A."/>
            <person name="Ivanova N."/>
            <person name="Daum C."/>
            <person name="Reddy T."/>
            <person name="Klenk H.P."/>
            <person name="Goker M."/>
            <person name="Reva O."/>
            <person name="Miroshnichenko M."/>
            <person name="Kyprides N."/>
            <person name="Woyke T."/>
            <person name="Gelfand M."/>
        </authorList>
    </citation>
    <scope>NUCLEOTIDE SEQUENCE [LARGE SCALE GENOMIC DNA]</scope>
    <source>
        <strain evidence="11 14">LF13</strain>
    </source>
</reference>
<dbReference type="Proteomes" id="UP000004671">
    <property type="component" value="Chromosome"/>
</dbReference>
<evidence type="ECO:0000313" key="11">
    <source>
        <dbReference type="EMBL" id="APF19576.1"/>
    </source>
</evidence>
<comment type="similarity">
    <text evidence="10">Belongs to the CRISPR-associated endonuclease Cas1 family.</text>
</comment>
<feature type="binding site" evidence="10">
    <location>
        <position position="239"/>
    </location>
    <ligand>
        <name>Mn(2+)</name>
        <dbReference type="ChEBI" id="CHEBI:29035"/>
    </ligand>
</feature>
<dbReference type="Gene3D" id="1.20.120.920">
    <property type="entry name" value="CRISPR-associated endonuclease Cas1, C-terminal domain"/>
    <property type="match status" value="1"/>
</dbReference>
<dbReference type="KEGG" id="caby:Cabys_2828"/>
<feature type="binding site" evidence="10">
    <location>
        <position position="224"/>
    </location>
    <ligand>
        <name>Mn(2+)</name>
        <dbReference type="ChEBI" id="CHEBI:29035"/>
    </ligand>
</feature>
<keyword evidence="2 10" id="KW-0479">Metal-binding</keyword>
<dbReference type="InterPro" id="IPR042206">
    <property type="entry name" value="CRISPR-assoc_Cas1_C"/>
</dbReference>
<dbReference type="EC" id="3.1.-.-" evidence="10"/>
<keyword evidence="1 10" id="KW-0540">Nuclease</keyword>
<evidence type="ECO:0000256" key="5">
    <source>
        <dbReference type="ARBA" id="ARBA00022842"/>
    </source>
</evidence>
<keyword evidence="8 10" id="KW-0464">Manganese</keyword>
<dbReference type="GO" id="GO:0003677">
    <property type="term" value="F:DNA binding"/>
    <property type="evidence" value="ECO:0007669"/>
    <property type="project" value="UniProtKB-KW"/>
</dbReference>
<dbReference type="EMBL" id="CP018099">
    <property type="protein sequence ID" value="APF19576.1"/>
    <property type="molecule type" value="Genomic_DNA"/>
</dbReference>
<feature type="binding site" evidence="10">
    <location>
        <position position="158"/>
    </location>
    <ligand>
        <name>Mn(2+)</name>
        <dbReference type="ChEBI" id="CHEBI:29035"/>
    </ligand>
</feature>
<reference evidence="12 13" key="1">
    <citation type="submission" date="2011-09" db="EMBL/GenBank/DDBJ databases">
        <title>The permanent draft genome of Caldithrix abyssi DSM 13497.</title>
        <authorList>
            <consortium name="US DOE Joint Genome Institute (JGI-PGF)"/>
            <person name="Lucas S."/>
            <person name="Han J."/>
            <person name="Lapidus A."/>
            <person name="Bruce D."/>
            <person name="Goodwin L."/>
            <person name="Pitluck S."/>
            <person name="Peters L."/>
            <person name="Kyrpides N."/>
            <person name="Mavromatis K."/>
            <person name="Ivanova N."/>
            <person name="Mikhailova N."/>
            <person name="Chertkov O."/>
            <person name="Detter J.C."/>
            <person name="Tapia R."/>
            <person name="Han C."/>
            <person name="Land M."/>
            <person name="Hauser L."/>
            <person name="Markowitz V."/>
            <person name="Cheng J.-F."/>
            <person name="Hugenholtz P."/>
            <person name="Woyke T."/>
            <person name="Wu D."/>
            <person name="Spring S."/>
            <person name="Brambilla E."/>
            <person name="Klenk H.-P."/>
            <person name="Eisen J.A."/>
        </authorList>
    </citation>
    <scope>NUCLEOTIDE SEQUENCE [LARGE SCALE GENOMIC DNA]</scope>
    <source>
        <strain evidence="12 13">DSM 13497</strain>
    </source>
</reference>
<comment type="subunit">
    <text evidence="9 10">Homodimer, forms a heterotetramer with a Cas2 homodimer.</text>
</comment>
<evidence type="ECO:0000313" key="13">
    <source>
        <dbReference type="Proteomes" id="UP000004671"/>
    </source>
</evidence>
<keyword evidence="5 10" id="KW-0460">Magnesium</keyword>
<dbReference type="EMBL" id="CM001402">
    <property type="protein sequence ID" value="EHO39703.1"/>
    <property type="molecule type" value="Genomic_DNA"/>
</dbReference>
<dbReference type="Proteomes" id="UP000183868">
    <property type="component" value="Chromosome"/>
</dbReference>
<dbReference type="InterPro" id="IPR050646">
    <property type="entry name" value="Cas1"/>
</dbReference>
<dbReference type="PANTHER" id="PTHR34353:SF2">
    <property type="entry name" value="CRISPR-ASSOCIATED ENDONUCLEASE CAS1 1"/>
    <property type="match status" value="1"/>
</dbReference>
<dbReference type="eggNOG" id="COG1518">
    <property type="taxonomic scope" value="Bacteria"/>
</dbReference>
<keyword evidence="3 10" id="KW-0255">Endonuclease</keyword>
<dbReference type="RefSeq" id="WP_006926565.1">
    <property type="nucleotide sequence ID" value="NZ_CM001402.1"/>
</dbReference>
<evidence type="ECO:0000256" key="7">
    <source>
        <dbReference type="ARBA" id="ARBA00023125"/>
    </source>
</evidence>
<evidence type="ECO:0000256" key="4">
    <source>
        <dbReference type="ARBA" id="ARBA00022801"/>
    </source>
</evidence>
<evidence type="ECO:0000256" key="2">
    <source>
        <dbReference type="ARBA" id="ARBA00022723"/>
    </source>
</evidence>
<keyword evidence="7 10" id="KW-0238">DNA-binding</keyword>
<evidence type="ECO:0000256" key="8">
    <source>
        <dbReference type="ARBA" id="ARBA00023211"/>
    </source>
</evidence>
<keyword evidence="6 10" id="KW-0051">Antiviral defense</keyword>
<keyword evidence="4 10" id="KW-0378">Hydrolase</keyword>
<evidence type="ECO:0000313" key="14">
    <source>
        <dbReference type="Proteomes" id="UP000183868"/>
    </source>
</evidence>
<dbReference type="PANTHER" id="PTHR34353">
    <property type="entry name" value="CRISPR-ASSOCIATED ENDONUCLEASE CAS1 1"/>
    <property type="match status" value="1"/>
</dbReference>
<dbReference type="HAMAP" id="MF_01470">
    <property type="entry name" value="Cas1"/>
    <property type="match status" value="1"/>
</dbReference>
<keyword evidence="13" id="KW-1185">Reference proteome</keyword>
<gene>
    <name evidence="10" type="primary">cas1</name>
    <name evidence="11" type="ORF">Cabys_2828</name>
    <name evidence="12" type="ORF">Calab_0049</name>
</gene>
<dbReference type="NCBIfam" id="TIGR00287">
    <property type="entry name" value="cas1"/>
    <property type="match status" value="1"/>
</dbReference>
<dbReference type="InterPro" id="IPR002729">
    <property type="entry name" value="CRISPR-assoc_Cas1"/>
</dbReference>
<sequence length="360" mass="41732">MSTVYVAADRARLTKSGQTLVLKYEDNTQRVIFPFRTDQLVLIGNIDITTPALKLLMHHQIDTVFLNKNGKFNGKITFNRGKNIFLRLRQFRLLDDEKFSLQMARAIAGGKIRNQLVFAQRIRRERKAAEVTQAIGQMNDLLKKVQEADSKERLRGLEGSAARLYFSIYKYAFLVDWADFPGRSMNPPKSNVNAVLSFLYTLIKNRVEAALETEGLDPYASFFHALNYGKVGLAFDMMEEFRVPLSDMLTASLFNLGILDEDDFREVNFRSDDDEFPLEMEIVKEGDEPQILPRSSVGILLTKKGLTRVITHFEKRLETEIMHPWAERRMSYKQIIRYQARHLRRVISGEEQYYQPFGIR</sequence>
<evidence type="ECO:0000256" key="1">
    <source>
        <dbReference type="ARBA" id="ARBA00022722"/>
    </source>
</evidence>
<dbReference type="GO" id="GO:0016787">
    <property type="term" value="F:hydrolase activity"/>
    <property type="evidence" value="ECO:0007669"/>
    <property type="project" value="UniProtKB-KW"/>
</dbReference>
<comment type="cofactor">
    <cofactor evidence="10">
        <name>Mg(2+)</name>
        <dbReference type="ChEBI" id="CHEBI:18420"/>
    </cofactor>
    <cofactor evidence="10">
        <name>Mn(2+)</name>
        <dbReference type="ChEBI" id="CHEBI:29035"/>
    </cofactor>
</comment>